<accession>A0A2B4SNW9</accession>
<comment type="caution">
    <text evidence="1">The sequence shown here is derived from an EMBL/GenBank/DDBJ whole genome shotgun (WGS) entry which is preliminary data.</text>
</comment>
<organism evidence="1 2">
    <name type="scientific">Stylophora pistillata</name>
    <name type="common">Smooth cauliflower coral</name>
    <dbReference type="NCBI Taxonomy" id="50429"/>
    <lineage>
        <taxon>Eukaryota</taxon>
        <taxon>Metazoa</taxon>
        <taxon>Cnidaria</taxon>
        <taxon>Anthozoa</taxon>
        <taxon>Hexacorallia</taxon>
        <taxon>Scleractinia</taxon>
        <taxon>Astrocoeniina</taxon>
        <taxon>Pocilloporidae</taxon>
        <taxon>Stylophora</taxon>
    </lineage>
</organism>
<evidence type="ECO:0000313" key="2">
    <source>
        <dbReference type="Proteomes" id="UP000225706"/>
    </source>
</evidence>
<name>A0A2B4SNW9_STYPI</name>
<dbReference type="CDD" id="cd16018">
    <property type="entry name" value="Enpp"/>
    <property type="match status" value="1"/>
</dbReference>
<sequence length="596" mass="68149">MIDIIYQNLTRNSILHVRKVYRKENISDEYHWKNNRRIPPIYVETEVGWVVTRSRNDALQDQGWHGWPPDQSKSYSILYARGPAFREGVVVNPFNTVDLCPLMSKLLGINPRPNNGSMENVKAVLRKARTTAGKVLHRHCLSAAEVKDNQPPLIIVSLDGMDWRVLKSQLSQTTNLNFIAQTGVKAEYIKNVMPTSTWPNHHTILTGLYPESHGIVDNRFWDPLYEEKFIFGYDCSNFDPKFYNASEPIWLSLQKQGGRSASYFWPATTSYSIKPTYYEKETCFGIDCSAIDSKDLPKYRNRTLPPNSSLPYVHCVFDLRGPWSARVDKAVEWLSLEKPPHFIALYFEQPDAVGHSHGVSSQEYRQMVENVDANAVGYLLKRLNESSFLPKVNLIVVSDHGIEDTPSSRRVYLDDFIDPSSYTVIHTGSVPAHIWPKPGMIDIIYQNLTSNPIPHVREVYRKEDIPDAYHWKNNRRIPPIFIDTEVGWVVTRSRNDTLQDRGSHGWPPDQSKSYSIFYARGPAFREGVVVNPFSTVDLYPLMSKLLGIKPHPNNGSMENVKAVLKERHTTAGKVLHHLCLRLVLVTLFMAFAVVNN</sequence>
<dbReference type="Pfam" id="PF01663">
    <property type="entry name" value="Phosphodiest"/>
    <property type="match status" value="2"/>
</dbReference>
<dbReference type="Gene3D" id="3.40.720.10">
    <property type="entry name" value="Alkaline Phosphatase, subunit A"/>
    <property type="match status" value="2"/>
</dbReference>
<keyword evidence="2" id="KW-1185">Reference proteome</keyword>
<dbReference type="AlphaFoldDB" id="A0A2B4SNW9"/>
<proteinExistence type="predicted"/>
<gene>
    <name evidence="1" type="primary">enpp4</name>
    <name evidence="1" type="ORF">AWC38_SpisGene4446</name>
</gene>
<dbReference type="PANTHER" id="PTHR10151">
    <property type="entry name" value="ECTONUCLEOTIDE PYROPHOSPHATASE/PHOSPHODIESTERASE"/>
    <property type="match status" value="1"/>
</dbReference>
<dbReference type="Proteomes" id="UP000225706">
    <property type="component" value="Unassembled WGS sequence"/>
</dbReference>
<dbReference type="OrthoDB" id="415411at2759"/>
<dbReference type="SUPFAM" id="SSF53649">
    <property type="entry name" value="Alkaline phosphatase-like"/>
    <property type="match status" value="2"/>
</dbReference>
<evidence type="ECO:0000313" key="1">
    <source>
        <dbReference type="EMBL" id="PFX30763.1"/>
    </source>
</evidence>
<dbReference type="InterPro" id="IPR002591">
    <property type="entry name" value="Phosphodiest/P_Trfase"/>
</dbReference>
<dbReference type="EMBL" id="LSMT01000045">
    <property type="protein sequence ID" value="PFX30763.1"/>
    <property type="molecule type" value="Genomic_DNA"/>
</dbReference>
<dbReference type="GO" id="GO:0016787">
    <property type="term" value="F:hydrolase activity"/>
    <property type="evidence" value="ECO:0007669"/>
    <property type="project" value="UniProtKB-ARBA"/>
</dbReference>
<reference evidence="2" key="1">
    <citation type="journal article" date="2017" name="bioRxiv">
        <title>Comparative analysis of the genomes of Stylophora pistillata and Acropora digitifera provides evidence for extensive differences between species of corals.</title>
        <authorList>
            <person name="Voolstra C.R."/>
            <person name="Li Y."/>
            <person name="Liew Y.J."/>
            <person name="Baumgarten S."/>
            <person name="Zoccola D."/>
            <person name="Flot J.-F."/>
            <person name="Tambutte S."/>
            <person name="Allemand D."/>
            <person name="Aranda M."/>
        </authorList>
    </citation>
    <scope>NUCLEOTIDE SEQUENCE [LARGE SCALE GENOMIC DNA]</scope>
</reference>
<dbReference type="InterPro" id="IPR017850">
    <property type="entry name" value="Alkaline_phosphatase_core_sf"/>
</dbReference>
<dbReference type="PANTHER" id="PTHR10151:SF120">
    <property type="entry name" value="BIS(5'-ADENOSYL)-TRIPHOSPHATASE"/>
    <property type="match status" value="1"/>
</dbReference>
<protein>
    <submittedName>
        <fullName evidence="1">Bis(5'-adenosyl)-triphosphatase enpp4</fullName>
    </submittedName>
</protein>